<accession>A0AAD3Y5F4</accession>
<comment type="caution">
    <text evidence="1">The sequence shown here is derived from an EMBL/GenBank/DDBJ whole genome shotgun (WGS) entry which is preliminary data.</text>
</comment>
<protein>
    <submittedName>
        <fullName evidence="1">Uncharacterized protein</fullName>
    </submittedName>
</protein>
<dbReference type="Proteomes" id="UP001279734">
    <property type="component" value="Unassembled WGS sequence"/>
</dbReference>
<dbReference type="PANTHER" id="PTHR35763">
    <property type="entry name" value="COMPLEX 1 LYR-LIKE PROTEIN"/>
    <property type="match status" value="1"/>
</dbReference>
<reference evidence="1" key="1">
    <citation type="submission" date="2023-05" db="EMBL/GenBank/DDBJ databases">
        <title>Nepenthes gracilis genome sequencing.</title>
        <authorList>
            <person name="Fukushima K."/>
        </authorList>
    </citation>
    <scope>NUCLEOTIDE SEQUENCE</scope>
    <source>
        <strain evidence="1">SING2019-196</strain>
    </source>
</reference>
<keyword evidence="2" id="KW-1185">Reference proteome</keyword>
<dbReference type="PANTHER" id="PTHR35763:SF1">
    <property type="entry name" value="OS11G0133900 PROTEIN"/>
    <property type="match status" value="1"/>
</dbReference>
<proteinExistence type="predicted"/>
<organism evidence="1 2">
    <name type="scientific">Nepenthes gracilis</name>
    <name type="common">Slender pitcher plant</name>
    <dbReference type="NCBI Taxonomy" id="150966"/>
    <lineage>
        <taxon>Eukaryota</taxon>
        <taxon>Viridiplantae</taxon>
        <taxon>Streptophyta</taxon>
        <taxon>Embryophyta</taxon>
        <taxon>Tracheophyta</taxon>
        <taxon>Spermatophyta</taxon>
        <taxon>Magnoliopsida</taxon>
        <taxon>eudicotyledons</taxon>
        <taxon>Gunneridae</taxon>
        <taxon>Pentapetalae</taxon>
        <taxon>Caryophyllales</taxon>
        <taxon>Nepenthaceae</taxon>
        <taxon>Nepenthes</taxon>
    </lineage>
</organism>
<dbReference type="Pfam" id="PF13233">
    <property type="entry name" value="Complex1_LYR_2"/>
    <property type="match status" value="1"/>
</dbReference>
<sequence length="198" mass="22651">AELLLPFSSSRAEGRKEQPLARMAPRALHAADVYRRLLKSVKKHIGKEDYKSHFRDFIAEEFQKNRNLSVQSSVQNKLKLADDYTFLLNSVHHHKELLFSYNIAVDRSAEIARTLGKSAASVGLQLPESNTNFVAPGYEQIHRSLTQNSPEEVDYDEFGEEADEEPVFVLTDEWAEFFAKSEARRREAKNQAKKQGKN</sequence>
<gene>
    <name evidence="1" type="ORF">Nepgr_029787</name>
</gene>
<dbReference type="EMBL" id="BSYO01000033">
    <property type="protein sequence ID" value="GMH27944.1"/>
    <property type="molecule type" value="Genomic_DNA"/>
</dbReference>
<feature type="non-terminal residue" evidence="1">
    <location>
        <position position="198"/>
    </location>
</feature>
<evidence type="ECO:0000313" key="2">
    <source>
        <dbReference type="Proteomes" id="UP001279734"/>
    </source>
</evidence>
<name>A0AAD3Y5F4_NEPGR</name>
<dbReference type="AlphaFoldDB" id="A0AAD3Y5F4"/>
<evidence type="ECO:0000313" key="1">
    <source>
        <dbReference type="EMBL" id="GMH27944.1"/>
    </source>
</evidence>